<dbReference type="InterPro" id="IPR027417">
    <property type="entry name" value="P-loop_NTPase"/>
</dbReference>
<keyword evidence="3" id="KW-1003">Cell membrane</keyword>
<evidence type="ECO:0000256" key="5">
    <source>
        <dbReference type="ARBA" id="ARBA00022692"/>
    </source>
</evidence>
<dbReference type="PANTHER" id="PTHR43394">
    <property type="entry name" value="ATP-DEPENDENT PERMEASE MDL1, MITOCHONDRIAL"/>
    <property type="match status" value="1"/>
</dbReference>
<evidence type="ECO:0000259" key="12">
    <source>
        <dbReference type="PROSITE" id="PS50893"/>
    </source>
</evidence>
<dbReference type="PROSITE" id="PS50893">
    <property type="entry name" value="ABC_TRANSPORTER_2"/>
    <property type="match status" value="1"/>
</dbReference>
<keyword evidence="7" id="KW-0067">ATP-binding</keyword>
<feature type="transmembrane region" description="Helical" evidence="11">
    <location>
        <begin position="268"/>
        <end position="290"/>
    </location>
</feature>
<evidence type="ECO:0000256" key="1">
    <source>
        <dbReference type="ARBA" id="ARBA00004429"/>
    </source>
</evidence>
<keyword evidence="8 11" id="KW-1133">Transmembrane helix</keyword>
<comment type="similarity">
    <text evidence="10">Belongs to the ABC transporter superfamily. Siderophore-Fe(3+) uptake transporter (SIUT) (TC 3.A.1.21) family.</text>
</comment>
<dbReference type="GO" id="GO:0015421">
    <property type="term" value="F:ABC-type oligopeptide transporter activity"/>
    <property type="evidence" value="ECO:0007669"/>
    <property type="project" value="TreeGrafter"/>
</dbReference>
<proteinExistence type="inferred from homology"/>
<dbReference type="FunFam" id="3.40.50.300:FF:000221">
    <property type="entry name" value="Multidrug ABC transporter ATP-binding protein"/>
    <property type="match status" value="1"/>
</dbReference>
<dbReference type="SUPFAM" id="SSF90123">
    <property type="entry name" value="ABC transporter transmembrane region"/>
    <property type="match status" value="1"/>
</dbReference>
<name>A0A8J3ZBH0_9ACTN</name>
<evidence type="ECO:0000259" key="13">
    <source>
        <dbReference type="PROSITE" id="PS50929"/>
    </source>
</evidence>
<evidence type="ECO:0000256" key="3">
    <source>
        <dbReference type="ARBA" id="ARBA00022475"/>
    </source>
</evidence>
<dbReference type="InterPro" id="IPR039421">
    <property type="entry name" value="Type_1_exporter"/>
</dbReference>
<protein>
    <submittedName>
        <fullName evidence="14">Multidrug ABC transporter permease</fullName>
    </submittedName>
</protein>
<dbReference type="Gene3D" id="1.20.1560.10">
    <property type="entry name" value="ABC transporter type 1, transmembrane domain"/>
    <property type="match status" value="1"/>
</dbReference>
<evidence type="ECO:0000256" key="4">
    <source>
        <dbReference type="ARBA" id="ARBA00022519"/>
    </source>
</evidence>
<keyword evidence="5 11" id="KW-0812">Transmembrane</keyword>
<dbReference type="EMBL" id="BOPG01000037">
    <property type="protein sequence ID" value="GIJ58626.1"/>
    <property type="molecule type" value="Genomic_DNA"/>
</dbReference>
<dbReference type="PROSITE" id="PS50929">
    <property type="entry name" value="ABC_TM1F"/>
    <property type="match status" value="1"/>
</dbReference>
<dbReference type="InterPro" id="IPR036640">
    <property type="entry name" value="ABC1_TM_sf"/>
</dbReference>
<dbReference type="InterPro" id="IPR011527">
    <property type="entry name" value="ABC1_TM_dom"/>
</dbReference>
<feature type="transmembrane region" description="Helical" evidence="11">
    <location>
        <begin position="45"/>
        <end position="64"/>
    </location>
</feature>
<dbReference type="Proteomes" id="UP000612585">
    <property type="component" value="Unassembled WGS sequence"/>
</dbReference>
<keyword evidence="6" id="KW-0547">Nucleotide-binding</keyword>
<evidence type="ECO:0000256" key="11">
    <source>
        <dbReference type="SAM" id="Phobius"/>
    </source>
</evidence>
<keyword evidence="15" id="KW-1185">Reference proteome</keyword>
<dbReference type="InterPro" id="IPR017871">
    <property type="entry name" value="ABC_transporter-like_CS"/>
</dbReference>
<evidence type="ECO:0000256" key="2">
    <source>
        <dbReference type="ARBA" id="ARBA00022448"/>
    </source>
</evidence>
<keyword evidence="4" id="KW-0997">Cell inner membrane</keyword>
<feature type="domain" description="ABC transmembrane type-1" evidence="13">
    <location>
        <begin position="53"/>
        <end position="329"/>
    </location>
</feature>
<accession>A0A8J3ZBH0</accession>
<dbReference type="GO" id="GO:0016887">
    <property type="term" value="F:ATP hydrolysis activity"/>
    <property type="evidence" value="ECO:0007669"/>
    <property type="project" value="InterPro"/>
</dbReference>
<comment type="caution">
    <text evidence="14">The sequence shown here is derived from an EMBL/GenBank/DDBJ whole genome shotgun (WGS) entry which is preliminary data.</text>
</comment>
<feature type="transmembrane region" description="Helical" evidence="11">
    <location>
        <begin position="84"/>
        <end position="101"/>
    </location>
</feature>
<dbReference type="Pfam" id="PF00005">
    <property type="entry name" value="ABC_tran"/>
    <property type="match status" value="1"/>
</dbReference>
<dbReference type="PROSITE" id="PS00211">
    <property type="entry name" value="ABC_TRANSPORTER_1"/>
    <property type="match status" value="1"/>
</dbReference>
<feature type="domain" description="ABC transporter" evidence="12">
    <location>
        <begin position="363"/>
        <end position="609"/>
    </location>
</feature>
<keyword evidence="9 11" id="KW-0472">Membrane</keyword>
<dbReference type="GO" id="GO:0005886">
    <property type="term" value="C:plasma membrane"/>
    <property type="evidence" value="ECO:0007669"/>
    <property type="project" value="UniProtKB-SubCell"/>
</dbReference>
<dbReference type="AlphaFoldDB" id="A0A8J3ZBH0"/>
<evidence type="ECO:0000256" key="10">
    <source>
        <dbReference type="ARBA" id="ARBA00023455"/>
    </source>
</evidence>
<evidence type="ECO:0000256" key="8">
    <source>
        <dbReference type="ARBA" id="ARBA00022989"/>
    </source>
</evidence>
<dbReference type="PANTHER" id="PTHR43394:SF1">
    <property type="entry name" value="ATP-BINDING CASSETTE SUB-FAMILY B MEMBER 10, MITOCHONDRIAL"/>
    <property type="match status" value="1"/>
</dbReference>
<keyword evidence="2" id="KW-0813">Transport</keyword>
<organism evidence="14 15">
    <name type="scientific">Virgisporangium aurantiacum</name>
    <dbReference type="NCBI Taxonomy" id="175570"/>
    <lineage>
        <taxon>Bacteria</taxon>
        <taxon>Bacillati</taxon>
        <taxon>Actinomycetota</taxon>
        <taxon>Actinomycetes</taxon>
        <taxon>Micromonosporales</taxon>
        <taxon>Micromonosporaceae</taxon>
        <taxon>Virgisporangium</taxon>
    </lineage>
</organism>
<evidence type="ECO:0000256" key="9">
    <source>
        <dbReference type="ARBA" id="ARBA00023136"/>
    </source>
</evidence>
<comment type="subcellular location">
    <subcellularLocation>
        <location evidence="1">Cell inner membrane</location>
        <topology evidence="1">Multi-pass membrane protein</topology>
    </subcellularLocation>
</comment>
<evidence type="ECO:0000256" key="6">
    <source>
        <dbReference type="ARBA" id="ARBA00022741"/>
    </source>
</evidence>
<evidence type="ECO:0000313" key="15">
    <source>
        <dbReference type="Proteomes" id="UP000612585"/>
    </source>
</evidence>
<dbReference type="InterPro" id="IPR003593">
    <property type="entry name" value="AAA+_ATPase"/>
</dbReference>
<evidence type="ECO:0000256" key="7">
    <source>
        <dbReference type="ARBA" id="ARBA00022840"/>
    </source>
</evidence>
<dbReference type="InterPro" id="IPR003439">
    <property type="entry name" value="ABC_transporter-like_ATP-bd"/>
</dbReference>
<gene>
    <name evidence="14" type="ORF">Vau01_061420</name>
</gene>
<evidence type="ECO:0000313" key="14">
    <source>
        <dbReference type="EMBL" id="GIJ58626.1"/>
    </source>
</evidence>
<reference evidence="14" key="1">
    <citation type="submission" date="2021-01" db="EMBL/GenBank/DDBJ databases">
        <title>Whole genome shotgun sequence of Virgisporangium aurantiacum NBRC 16421.</title>
        <authorList>
            <person name="Komaki H."/>
            <person name="Tamura T."/>
        </authorList>
    </citation>
    <scope>NUCLEOTIDE SEQUENCE</scope>
    <source>
        <strain evidence="14">NBRC 16421</strain>
    </source>
</reference>
<dbReference type="SMART" id="SM00382">
    <property type="entry name" value="AAA"/>
    <property type="match status" value="1"/>
</dbReference>
<dbReference type="Gene3D" id="3.40.50.300">
    <property type="entry name" value="P-loop containing nucleotide triphosphate hydrolases"/>
    <property type="match status" value="1"/>
</dbReference>
<dbReference type="SUPFAM" id="SSF52540">
    <property type="entry name" value="P-loop containing nucleoside triphosphate hydrolases"/>
    <property type="match status" value="1"/>
</dbReference>
<dbReference type="GO" id="GO:0005524">
    <property type="term" value="F:ATP binding"/>
    <property type="evidence" value="ECO:0007669"/>
    <property type="project" value="UniProtKB-KW"/>
</dbReference>
<sequence>MGVRHQHLLQPVRARLIGGREVRPAVRRHLRAAVALAWRASPSMFVGFLLLDVVAAGVPVTVAWLTKVVLDRLSAGGSALGRPVAALALCGVLIAVLPRLSQHCRIRLGRRVGLLATERLYTAVDALPGLRRFEDPVFADRLRLAGDAARVTPNRVVEGMLGTVRGALTAGAFVASLAVISPAMTVVLLVAAGPVLAAELWLGRRRARTVWQIGPGERRVAFYAQLLTDLQAAKEIRLFGTGGLLRARMLRERRDADAELLRTDRWELVVEGGLSLLAAAVAGAGLIWAVGAAGAGELSIGDVSMFIAAVAGTQVALGGTVTGIGQVHDALLLYDHYDAVVRTAPDLPLPSSSARVRSGDVRIEFRDVWFRYDADGPWALRGVDLVVPAGRATALVGRNGAGKSTLVKLLCRFYDPTRGAIRWNGVDLRDVDPAELRRHIGAIFQDFMCYDLTARENIALGDISGVASVRRAAELAGIDEALASLPRGYDTLLSRTFLSEADKADPANGVLLSGGQWQRVALARGLLRDAGLVILDEPSAGLDAEAEHEIHRMLADHRRGRTSLLISHRLGAIRDADTIAVLDAGRVVEQGTHDDLVDRNGVYARLFALQADGYRAARGRVEA</sequence>